<reference evidence="3 4" key="1">
    <citation type="submission" date="2020-12" db="EMBL/GenBank/DDBJ databases">
        <authorList>
            <person name="Ruan W."/>
            <person name="Khan S.A."/>
            <person name="Jeon C.O."/>
        </authorList>
    </citation>
    <scope>NUCLEOTIDE SEQUENCE [LARGE SCALE GENOMIC DNA]</scope>
    <source>
        <strain evidence="3 4">MA-13</strain>
    </source>
</reference>
<dbReference type="EMBL" id="JAERPS020000001">
    <property type="protein sequence ID" value="MBZ9610297.1"/>
    <property type="molecule type" value="Genomic_DNA"/>
</dbReference>
<accession>A0ABS7X409</accession>
<dbReference type="Pfam" id="PF03808">
    <property type="entry name" value="Glyco_tran_WecG"/>
    <property type="match status" value="1"/>
</dbReference>
<evidence type="ECO:0000256" key="1">
    <source>
        <dbReference type="ARBA" id="ARBA00022676"/>
    </source>
</evidence>
<keyword evidence="1" id="KW-0328">Glycosyltransferase</keyword>
<comment type="caution">
    <text evidence="3">The sequence shown here is derived from an EMBL/GenBank/DDBJ whole genome shotgun (WGS) entry which is preliminary data.</text>
</comment>
<protein>
    <submittedName>
        <fullName evidence="3">WecB/TagA/CpsF family glycosyltransferase</fullName>
    </submittedName>
</protein>
<reference evidence="3 4" key="2">
    <citation type="submission" date="2021-08" db="EMBL/GenBank/DDBJ databases">
        <title>Rheinheimera aquimaris sp. nov., isolated from seawater of the East Sea in Korea.</title>
        <authorList>
            <person name="Kim K.H."/>
            <person name="Wenting R."/>
            <person name="Kim K.R."/>
            <person name="Jeon C.O."/>
        </authorList>
    </citation>
    <scope>NUCLEOTIDE SEQUENCE [LARGE SCALE GENOMIC DNA]</scope>
    <source>
        <strain evidence="3 4">MA-13</strain>
    </source>
</reference>
<dbReference type="Proteomes" id="UP000663814">
    <property type="component" value="Unassembled WGS sequence"/>
</dbReference>
<gene>
    <name evidence="3" type="ORF">I4W93_001680</name>
</gene>
<dbReference type="PANTHER" id="PTHR34136">
    <property type="match status" value="1"/>
</dbReference>
<keyword evidence="2" id="KW-0808">Transferase</keyword>
<name>A0ABS7X409_9GAMM</name>
<keyword evidence="4" id="KW-1185">Reference proteome</keyword>
<organism evidence="3 4">
    <name type="scientific">Rheinheimera maricola</name>
    <dbReference type="NCBI Taxonomy" id="2793282"/>
    <lineage>
        <taxon>Bacteria</taxon>
        <taxon>Pseudomonadati</taxon>
        <taxon>Pseudomonadota</taxon>
        <taxon>Gammaproteobacteria</taxon>
        <taxon>Chromatiales</taxon>
        <taxon>Chromatiaceae</taxon>
        <taxon>Rheinheimera</taxon>
    </lineage>
</organism>
<proteinExistence type="predicted"/>
<sequence length="250" mass="28745">MNFDNLQLLEQRIRSKEHFISLMQQSSAQVTTSFVNPFSVKVLAEKPDLIRQIDHFYVDGGLYVKLFNLFGAGDKINRCSFDFSSVACDFFSYCQNHQIKIALIGAKPEEITVAVANIQQKYSQLNIAYVRHGYFADAGQREQCFAEINASGASALICGMGTPQQEQLIVAAREACPQVRFFSTCGGFFTQTSLDIEYWHPLMNRLGLRWLQRAVQHSHVRNRILRDYPLFIWHYLKYALKQRRNKDNAS</sequence>
<evidence type="ECO:0000256" key="2">
    <source>
        <dbReference type="ARBA" id="ARBA00022679"/>
    </source>
</evidence>
<dbReference type="InterPro" id="IPR004629">
    <property type="entry name" value="WecG_TagA_CpsF"/>
</dbReference>
<evidence type="ECO:0000313" key="3">
    <source>
        <dbReference type="EMBL" id="MBZ9610297.1"/>
    </source>
</evidence>
<evidence type="ECO:0000313" key="4">
    <source>
        <dbReference type="Proteomes" id="UP000663814"/>
    </source>
</evidence>
<dbReference type="CDD" id="cd06533">
    <property type="entry name" value="Glyco_transf_WecG_TagA"/>
    <property type="match status" value="1"/>
</dbReference>
<dbReference type="RefSeq" id="WP_205310163.1">
    <property type="nucleotide sequence ID" value="NZ_JAERPS020000001.1"/>
</dbReference>
<dbReference type="PANTHER" id="PTHR34136:SF1">
    <property type="entry name" value="UDP-N-ACETYL-D-MANNOSAMINURONIC ACID TRANSFERASE"/>
    <property type="match status" value="1"/>
</dbReference>